<accession>A0A1W5ZYQ8</accession>
<keyword evidence="7 8" id="KW-0472">Membrane</keyword>
<feature type="transmembrane region" description="Helical" evidence="8">
    <location>
        <begin position="241"/>
        <end position="270"/>
    </location>
</feature>
<evidence type="ECO:0000256" key="8">
    <source>
        <dbReference type="SAM" id="Phobius"/>
    </source>
</evidence>
<evidence type="ECO:0000256" key="1">
    <source>
        <dbReference type="ARBA" id="ARBA00004651"/>
    </source>
</evidence>
<feature type="transmembrane region" description="Helical" evidence="8">
    <location>
        <begin position="155"/>
        <end position="177"/>
    </location>
</feature>
<reference evidence="9 10" key="1">
    <citation type="submission" date="2017-04" db="EMBL/GenBank/DDBJ databases">
        <title>The whole genome sequencing and assembly of Halobacillus mangrovi strain.</title>
        <authorList>
            <person name="Lee S.-J."/>
            <person name="Park M.-K."/>
            <person name="Kim J.-Y."/>
            <person name="Lee Y.-J."/>
            <person name="Yi H."/>
            <person name="Bahn Y.-S."/>
            <person name="Kim J.F."/>
            <person name="Lee D.-W."/>
        </authorList>
    </citation>
    <scope>NUCLEOTIDE SEQUENCE [LARGE SCALE GENOMIC DNA]</scope>
    <source>
        <strain evidence="9 10">KTB 131</strain>
    </source>
</reference>
<keyword evidence="6 8" id="KW-1133">Transmembrane helix</keyword>
<dbReference type="Proteomes" id="UP000192527">
    <property type="component" value="Chromosome"/>
</dbReference>
<dbReference type="GO" id="GO:0005886">
    <property type="term" value="C:plasma membrane"/>
    <property type="evidence" value="ECO:0007669"/>
    <property type="project" value="UniProtKB-SubCell"/>
</dbReference>
<keyword evidence="3" id="KW-0813">Transport</keyword>
<dbReference type="STRING" id="402384.HM131_17355"/>
<evidence type="ECO:0000256" key="6">
    <source>
        <dbReference type="ARBA" id="ARBA00022989"/>
    </source>
</evidence>
<protein>
    <submittedName>
        <fullName evidence="9">AI-2E family transporter</fullName>
    </submittedName>
</protein>
<feature type="transmembrane region" description="Helical" evidence="8">
    <location>
        <begin position="311"/>
        <end position="337"/>
    </location>
</feature>
<dbReference type="AlphaFoldDB" id="A0A1W5ZYQ8"/>
<dbReference type="PANTHER" id="PTHR21716">
    <property type="entry name" value="TRANSMEMBRANE PROTEIN"/>
    <property type="match status" value="1"/>
</dbReference>
<keyword evidence="5 8" id="KW-0812">Transmembrane</keyword>
<evidence type="ECO:0000256" key="5">
    <source>
        <dbReference type="ARBA" id="ARBA00022692"/>
    </source>
</evidence>
<comment type="similarity">
    <text evidence="2">Belongs to the autoinducer-2 exporter (AI-2E) (TC 2.A.86) family.</text>
</comment>
<dbReference type="KEGG" id="hmn:HM131_17355"/>
<name>A0A1W5ZYQ8_9BACI</name>
<feature type="transmembrane region" description="Helical" evidence="8">
    <location>
        <begin position="277"/>
        <end position="299"/>
    </location>
</feature>
<comment type="subcellular location">
    <subcellularLocation>
        <location evidence="1">Cell membrane</location>
        <topology evidence="1">Multi-pass membrane protein</topology>
    </subcellularLocation>
</comment>
<evidence type="ECO:0000313" key="9">
    <source>
        <dbReference type="EMBL" id="ARI78496.1"/>
    </source>
</evidence>
<feature type="transmembrane region" description="Helical" evidence="8">
    <location>
        <begin position="36"/>
        <end position="54"/>
    </location>
</feature>
<keyword evidence="4" id="KW-1003">Cell membrane</keyword>
<gene>
    <name evidence="9" type="ORF">HM131_17355</name>
</gene>
<organism evidence="9 10">
    <name type="scientific">Halobacillus mangrovi</name>
    <dbReference type="NCBI Taxonomy" id="402384"/>
    <lineage>
        <taxon>Bacteria</taxon>
        <taxon>Bacillati</taxon>
        <taxon>Bacillota</taxon>
        <taxon>Bacilli</taxon>
        <taxon>Bacillales</taxon>
        <taxon>Bacillaceae</taxon>
        <taxon>Halobacillus</taxon>
    </lineage>
</organism>
<proteinExistence type="inferred from homology"/>
<dbReference type="OrthoDB" id="9793390at2"/>
<evidence type="ECO:0000256" key="3">
    <source>
        <dbReference type="ARBA" id="ARBA00022448"/>
    </source>
</evidence>
<sequence>MWINHRFFKYLTGVILVLICIFFLELLHFFEPILKIFNTLFYPFLIAGFLFYLIRPLVGALAKIKFFPKPVAILVVFAGIAGVIYAGFNLLADKVIKQMTNISNLPQNLKDSAKEAEKQIEKKDMGMLSTDALSQRVNSFFSDFIQTISDNASQIFSAIAGATTVLIIVPIVLFFLLKDGHKLIPFLRKAFPRRFKVEVEDLLKDIDKTLSAYLIGQVTVAFVDGVLAYIGFLIIGLDYALVLSMFIIITAIIPFFGPIIGTIPAFVVALMQDPAMALYVIIIIIVVQQLEGNLVAPLVLGNRLHMHPLTIILLIIVAAPLFGFIGMVIIVPLYAVVKMVLKDLYKMYQAHT</sequence>
<dbReference type="PANTHER" id="PTHR21716:SF53">
    <property type="entry name" value="PERMEASE PERM-RELATED"/>
    <property type="match status" value="1"/>
</dbReference>
<keyword evidence="10" id="KW-1185">Reference proteome</keyword>
<dbReference type="RefSeq" id="WP_085030955.1">
    <property type="nucleotide sequence ID" value="NZ_CP020772.1"/>
</dbReference>
<feature type="transmembrane region" description="Helical" evidence="8">
    <location>
        <begin position="66"/>
        <end position="88"/>
    </location>
</feature>
<evidence type="ECO:0000256" key="7">
    <source>
        <dbReference type="ARBA" id="ARBA00023136"/>
    </source>
</evidence>
<feature type="transmembrane region" description="Helical" evidence="8">
    <location>
        <begin position="7"/>
        <end position="30"/>
    </location>
</feature>
<dbReference type="GO" id="GO:0055085">
    <property type="term" value="P:transmembrane transport"/>
    <property type="evidence" value="ECO:0007669"/>
    <property type="project" value="TreeGrafter"/>
</dbReference>
<dbReference type="Pfam" id="PF01594">
    <property type="entry name" value="AI-2E_transport"/>
    <property type="match status" value="1"/>
</dbReference>
<evidence type="ECO:0000256" key="4">
    <source>
        <dbReference type="ARBA" id="ARBA00022475"/>
    </source>
</evidence>
<feature type="transmembrane region" description="Helical" evidence="8">
    <location>
        <begin position="212"/>
        <end position="235"/>
    </location>
</feature>
<dbReference type="EMBL" id="CP020772">
    <property type="protein sequence ID" value="ARI78496.1"/>
    <property type="molecule type" value="Genomic_DNA"/>
</dbReference>
<evidence type="ECO:0000313" key="10">
    <source>
        <dbReference type="Proteomes" id="UP000192527"/>
    </source>
</evidence>
<dbReference type="InterPro" id="IPR002549">
    <property type="entry name" value="AI-2E-like"/>
</dbReference>
<evidence type="ECO:0000256" key="2">
    <source>
        <dbReference type="ARBA" id="ARBA00009773"/>
    </source>
</evidence>